<evidence type="ECO:0000313" key="2">
    <source>
        <dbReference type="Proteomes" id="UP000482155"/>
    </source>
</evidence>
<proteinExistence type="predicted"/>
<name>A0A6B3SIL9_9BURK</name>
<dbReference type="AlphaFoldDB" id="A0A6B3SIL9"/>
<organism evidence="1 2">
    <name type="scientific">Noviherbaspirillum galbum</name>
    <dbReference type="NCBI Taxonomy" id="2709383"/>
    <lineage>
        <taxon>Bacteria</taxon>
        <taxon>Pseudomonadati</taxon>
        <taxon>Pseudomonadota</taxon>
        <taxon>Betaproteobacteria</taxon>
        <taxon>Burkholderiales</taxon>
        <taxon>Oxalobacteraceae</taxon>
        <taxon>Noviherbaspirillum</taxon>
    </lineage>
</organism>
<dbReference type="RefSeq" id="WP_163960991.1">
    <property type="nucleotide sequence ID" value="NZ_JAAIVB010000012.1"/>
</dbReference>
<sequence length="82" mass="9137">MNKAPASKICEMNIMDRSGHKQLTWDTAKLDEILNAQETFDELVKNGYTAFGSTTKAEAKHSMKEFDPTMEELVMVPKTVGG</sequence>
<keyword evidence="2" id="KW-1185">Reference proteome</keyword>
<accession>A0A6B3SIL9</accession>
<reference evidence="1 2" key="1">
    <citation type="submission" date="2020-02" db="EMBL/GenBank/DDBJ databases">
        <authorList>
            <person name="Kim M.K."/>
        </authorList>
    </citation>
    <scope>NUCLEOTIDE SEQUENCE [LARGE SCALE GENOMIC DNA]</scope>
    <source>
        <strain evidence="1 2">17J57-3</strain>
    </source>
</reference>
<comment type="caution">
    <text evidence="1">The sequence shown here is derived from an EMBL/GenBank/DDBJ whole genome shotgun (WGS) entry which is preliminary data.</text>
</comment>
<dbReference type="EMBL" id="JAAIVB010000012">
    <property type="protein sequence ID" value="NEX60520.1"/>
    <property type="molecule type" value="Genomic_DNA"/>
</dbReference>
<dbReference type="Proteomes" id="UP000482155">
    <property type="component" value="Unassembled WGS sequence"/>
</dbReference>
<evidence type="ECO:0000313" key="1">
    <source>
        <dbReference type="EMBL" id="NEX60520.1"/>
    </source>
</evidence>
<gene>
    <name evidence="1" type="ORF">G3574_05475</name>
</gene>
<protein>
    <submittedName>
        <fullName evidence="1">Uncharacterized protein</fullName>
    </submittedName>
</protein>